<keyword evidence="10" id="KW-1185">Reference proteome</keyword>
<dbReference type="EMBL" id="JAUQOP010000007">
    <property type="protein sequence ID" value="MDO7896836.1"/>
    <property type="molecule type" value="Genomic_DNA"/>
</dbReference>
<reference evidence="9 10" key="1">
    <citation type="submission" date="2023-07" db="EMBL/GenBank/DDBJ databases">
        <title>Identification of four novel Pseudomonas species associated with bacterial leaf spot of cucurbits.</title>
        <authorList>
            <person name="Fullem K.R."/>
        </authorList>
    </citation>
    <scope>NUCLEOTIDE SEQUENCE [LARGE SCALE GENOMIC DNA]</scope>
    <source>
        <strain evidence="9 10">K18</strain>
    </source>
</reference>
<evidence type="ECO:0000256" key="4">
    <source>
        <dbReference type="ARBA" id="ARBA00022840"/>
    </source>
</evidence>
<dbReference type="InterPro" id="IPR036597">
    <property type="entry name" value="Fido-like_dom_sf"/>
</dbReference>
<accession>A0ABT9BWA7</accession>
<dbReference type="PROSITE" id="PS51459">
    <property type="entry name" value="FIDO"/>
    <property type="match status" value="1"/>
</dbReference>
<dbReference type="Gene3D" id="1.10.3290.10">
    <property type="entry name" value="Fido-like domain"/>
    <property type="match status" value="1"/>
</dbReference>
<keyword evidence="4" id="KW-0067">ATP-binding</keyword>
<dbReference type="PANTHER" id="PTHR39560:SF1">
    <property type="entry name" value="PROTEIN ADENYLYLTRANSFERASE FIC-RELATED"/>
    <property type="match status" value="1"/>
</dbReference>
<dbReference type="GO" id="GO:0016740">
    <property type="term" value="F:transferase activity"/>
    <property type="evidence" value="ECO:0007669"/>
    <property type="project" value="UniProtKB-KW"/>
</dbReference>
<evidence type="ECO:0000259" key="8">
    <source>
        <dbReference type="PROSITE" id="PS51459"/>
    </source>
</evidence>
<dbReference type="NCBIfam" id="NF007672">
    <property type="entry name" value="PRK10347.1"/>
    <property type="match status" value="1"/>
</dbReference>
<evidence type="ECO:0000256" key="1">
    <source>
        <dbReference type="ARBA" id="ARBA00022679"/>
    </source>
</evidence>
<keyword evidence="1 9" id="KW-0808">Transferase</keyword>
<sequence length="199" mass="22412">MPDKYGVGEDAYCYPGSAVLRNKLGIRDESTLSEAEQQLSAIAADNVEFNPPPYGLAYLQGIHQVLFCDLYEWAGQLRTVGMAKQDTRFCQPSFMEAEAGKIFKDMAAQNWFEGLCRLDLIGAVAQAYSDINVIHPFREGNGRAQRILFEHLIMNAGFEISWWGIEKEEWIDANIAAYYCSLGPMQQVFEKCIGNPLRP</sequence>
<evidence type="ECO:0000313" key="10">
    <source>
        <dbReference type="Proteomes" id="UP001228019"/>
    </source>
</evidence>
<dbReference type="InterPro" id="IPR003812">
    <property type="entry name" value="Fido"/>
</dbReference>
<dbReference type="Proteomes" id="UP001228019">
    <property type="component" value="Unassembled WGS sequence"/>
</dbReference>
<protein>
    <recommendedName>
        <fullName evidence="5">protein adenylyltransferase</fullName>
        <ecNumber evidence="5">2.7.7.108</ecNumber>
    </recommendedName>
</protein>
<gene>
    <name evidence="9" type="ORF">Q6A48_08000</name>
</gene>
<evidence type="ECO:0000256" key="2">
    <source>
        <dbReference type="ARBA" id="ARBA00022695"/>
    </source>
</evidence>
<evidence type="ECO:0000256" key="3">
    <source>
        <dbReference type="ARBA" id="ARBA00022741"/>
    </source>
</evidence>
<comment type="catalytic activity">
    <reaction evidence="7">
        <text>L-tyrosyl-[protein] + ATP = O-(5'-adenylyl)-L-tyrosyl-[protein] + diphosphate</text>
        <dbReference type="Rhea" id="RHEA:54288"/>
        <dbReference type="Rhea" id="RHEA-COMP:10136"/>
        <dbReference type="Rhea" id="RHEA-COMP:13846"/>
        <dbReference type="ChEBI" id="CHEBI:30616"/>
        <dbReference type="ChEBI" id="CHEBI:33019"/>
        <dbReference type="ChEBI" id="CHEBI:46858"/>
        <dbReference type="ChEBI" id="CHEBI:83624"/>
        <dbReference type="EC" id="2.7.7.108"/>
    </reaction>
</comment>
<keyword evidence="3" id="KW-0547">Nucleotide-binding</keyword>
<evidence type="ECO:0000256" key="6">
    <source>
        <dbReference type="ARBA" id="ARBA00047939"/>
    </source>
</evidence>
<organism evidence="9 10">
    <name type="scientific">Pseudomonas citrulli</name>
    <dbReference type="NCBI Taxonomy" id="3064347"/>
    <lineage>
        <taxon>Bacteria</taxon>
        <taxon>Pseudomonadati</taxon>
        <taxon>Pseudomonadota</taxon>
        <taxon>Gammaproteobacteria</taxon>
        <taxon>Pseudomonadales</taxon>
        <taxon>Pseudomonadaceae</taxon>
        <taxon>Pseudomonas</taxon>
    </lineage>
</organism>
<comment type="caution">
    <text evidence="9">The sequence shown here is derived from an EMBL/GenBank/DDBJ whole genome shotgun (WGS) entry which is preliminary data.</text>
</comment>
<keyword evidence="2" id="KW-0548">Nucleotidyltransferase</keyword>
<dbReference type="SUPFAM" id="SSF140931">
    <property type="entry name" value="Fic-like"/>
    <property type="match status" value="1"/>
</dbReference>
<evidence type="ECO:0000256" key="7">
    <source>
        <dbReference type="ARBA" id="ARBA00048696"/>
    </source>
</evidence>
<dbReference type="RefSeq" id="WP_304553324.1">
    <property type="nucleotide sequence ID" value="NZ_JAUQOP010000007.1"/>
</dbReference>
<dbReference type="EC" id="2.7.7.108" evidence="5"/>
<evidence type="ECO:0000256" key="5">
    <source>
        <dbReference type="ARBA" id="ARBA00034531"/>
    </source>
</evidence>
<feature type="domain" description="Fido" evidence="8">
    <location>
        <begin position="54"/>
        <end position="191"/>
    </location>
</feature>
<dbReference type="Pfam" id="PF02661">
    <property type="entry name" value="Fic"/>
    <property type="match status" value="1"/>
</dbReference>
<proteinExistence type="predicted"/>
<comment type="catalytic activity">
    <reaction evidence="6">
        <text>L-threonyl-[protein] + ATP = 3-O-(5'-adenylyl)-L-threonyl-[protein] + diphosphate</text>
        <dbReference type="Rhea" id="RHEA:54292"/>
        <dbReference type="Rhea" id="RHEA-COMP:11060"/>
        <dbReference type="Rhea" id="RHEA-COMP:13847"/>
        <dbReference type="ChEBI" id="CHEBI:30013"/>
        <dbReference type="ChEBI" id="CHEBI:30616"/>
        <dbReference type="ChEBI" id="CHEBI:33019"/>
        <dbReference type="ChEBI" id="CHEBI:138113"/>
        <dbReference type="EC" id="2.7.7.108"/>
    </reaction>
</comment>
<evidence type="ECO:0000313" key="9">
    <source>
        <dbReference type="EMBL" id="MDO7896836.1"/>
    </source>
</evidence>
<name>A0ABT9BWA7_9PSED</name>
<dbReference type="PANTHER" id="PTHR39560">
    <property type="entry name" value="PROTEIN ADENYLYLTRANSFERASE FIC-RELATED"/>
    <property type="match status" value="1"/>
</dbReference>